<dbReference type="InterPro" id="IPR038770">
    <property type="entry name" value="Na+/solute_symporter_sf"/>
</dbReference>
<feature type="transmembrane region" description="Helical" evidence="6">
    <location>
        <begin position="35"/>
        <end position="52"/>
    </location>
</feature>
<comment type="caution">
    <text evidence="8">The sequence shown here is derived from an EMBL/GenBank/DDBJ whole genome shotgun (WGS) entry which is preliminary data.</text>
</comment>
<dbReference type="Proteomes" id="UP001314263">
    <property type="component" value="Unassembled WGS sequence"/>
</dbReference>
<accession>A0AAV1I6P4</accession>
<feature type="transmembrane region" description="Helical" evidence="6">
    <location>
        <begin position="163"/>
        <end position="186"/>
    </location>
</feature>
<gene>
    <name evidence="8" type="ORF">CVIRNUC_005934</name>
</gene>
<reference evidence="8 9" key="1">
    <citation type="submission" date="2023-10" db="EMBL/GenBank/DDBJ databases">
        <authorList>
            <person name="Maclean D."/>
            <person name="Macfadyen A."/>
        </authorList>
    </citation>
    <scope>NUCLEOTIDE SEQUENCE [LARGE SCALE GENOMIC DNA]</scope>
</reference>
<keyword evidence="2 6" id="KW-0812">Transmembrane</keyword>
<feature type="transmembrane region" description="Helical" evidence="6">
    <location>
        <begin position="206"/>
        <end position="228"/>
    </location>
</feature>
<dbReference type="AlphaFoldDB" id="A0AAV1I6P4"/>
<keyword evidence="9" id="KW-1185">Reference proteome</keyword>
<feature type="compositionally biased region" description="Basic and acidic residues" evidence="5">
    <location>
        <begin position="454"/>
        <end position="470"/>
    </location>
</feature>
<proteinExistence type="predicted"/>
<evidence type="ECO:0000313" key="8">
    <source>
        <dbReference type="EMBL" id="CAK0782739.1"/>
    </source>
</evidence>
<feature type="transmembrane region" description="Helical" evidence="6">
    <location>
        <begin position="310"/>
        <end position="329"/>
    </location>
</feature>
<evidence type="ECO:0000256" key="1">
    <source>
        <dbReference type="ARBA" id="ARBA00004141"/>
    </source>
</evidence>
<evidence type="ECO:0000259" key="7">
    <source>
        <dbReference type="Pfam" id="PF00999"/>
    </source>
</evidence>
<dbReference type="GO" id="GO:0016020">
    <property type="term" value="C:membrane"/>
    <property type="evidence" value="ECO:0007669"/>
    <property type="project" value="UniProtKB-SubCell"/>
</dbReference>
<feature type="domain" description="Cation/H+ exchanger transmembrane" evidence="7">
    <location>
        <begin position="13"/>
        <end position="411"/>
    </location>
</feature>
<protein>
    <recommendedName>
        <fullName evidence="7">Cation/H+ exchanger transmembrane domain-containing protein</fullName>
    </recommendedName>
</protein>
<dbReference type="Pfam" id="PF00999">
    <property type="entry name" value="Na_H_Exchanger"/>
    <property type="match status" value="1"/>
</dbReference>
<keyword evidence="3 6" id="KW-1133">Transmembrane helix</keyword>
<dbReference type="PANTHER" id="PTHR43021:SF2">
    <property type="entry name" value="CATION_H+ EXCHANGER DOMAIN-CONTAINING PROTEIN"/>
    <property type="match status" value="1"/>
</dbReference>
<evidence type="ECO:0000256" key="4">
    <source>
        <dbReference type="ARBA" id="ARBA00023136"/>
    </source>
</evidence>
<evidence type="ECO:0000256" key="5">
    <source>
        <dbReference type="SAM" id="MobiDB-lite"/>
    </source>
</evidence>
<comment type="subcellular location">
    <subcellularLocation>
        <location evidence="1">Membrane</location>
        <topology evidence="1">Multi-pass membrane protein</topology>
    </subcellularLocation>
</comment>
<dbReference type="EMBL" id="CAUYUE010000007">
    <property type="protein sequence ID" value="CAK0782739.1"/>
    <property type="molecule type" value="Genomic_DNA"/>
</dbReference>
<sequence length="470" mass="50168">MAIPSWVQFLVLALLAPILLLSGRAAQLLRLPLITGYVLAGIILGPYGLTILDSNSLQTLTAVDNGCLAIIAFSAGAELQLGDVRRIKKQVTYITLGICLATWLAISGLMLSLASVLPMTAALPSKHRAAVASLAGTLMMARSPASMMAVLKETDGRGPFASLIMAVVIVKDVVVFICFAINIEMADAVIKRAESGFSLTSLVEPMYSVFVSVVLGILYGISIGRVMATPSRYFNVILRHLPQGLSNRTKGAARTAALAVLAMSIFWTATQLHAEPLLACVLAGIITINRQGEAASKALHEELGQTLAELTPLVNMAFFSLAGASLILGRVVATLWVALILWLVRVAAIYGGSWLGSWLGGTPPEYRLRIWQGMITQAGVAMGLAKAVAVRFPDWGPDFVFLMMSVIMMNLFSGPPIFRSAIISAGEARALQLPTIFNDVKSPTKAQAGPPESDDLHDHPISDHRNDSIR</sequence>
<evidence type="ECO:0000256" key="6">
    <source>
        <dbReference type="SAM" id="Phobius"/>
    </source>
</evidence>
<feature type="transmembrane region" description="Helical" evidence="6">
    <location>
        <begin position="93"/>
        <end position="117"/>
    </location>
</feature>
<feature type="transmembrane region" description="Helical" evidence="6">
    <location>
        <begin position="129"/>
        <end position="151"/>
    </location>
</feature>
<feature type="transmembrane region" description="Helical" evidence="6">
    <location>
        <begin position="335"/>
        <end position="356"/>
    </location>
</feature>
<organism evidence="8 9">
    <name type="scientific">Coccomyxa viridis</name>
    <dbReference type="NCBI Taxonomy" id="1274662"/>
    <lineage>
        <taxon>Eukaryota</taxon>
        <taxon>Viridiplantae</taxon>
        <taxon>Chlorophyta</taxon>
        <taxon>core chlorophytes</taxon>
        <taxon>Trebouxiophyceae</taxon>
        <taxon>Trebouxiophyceae incertae sedis</taxon>
        <taxon>Coccomyxaceae</taxon>
        <taxon>Coccomyxa</taxon>
    </lineage>
</organism>
<keyword evidence="4 6" id="KW-0472">Membrane</keyword>
<dbReference type="PANTHER" id="PTHR43021">
    <property type="entry name" value="NA(+)/H(+) ANTIPORTER-RELATED"/>
    <property type="match status" value="1"/>
</dbReference>
<name>A0AAV1I6P4_9CHLO</name>
<dbReference type="GO" id="GO:0015297">
    <property type="term" value="F:antiporter activity"/>
    <property type="evidence" value="ECO:0007669"/>
    <property type="project" value="InterPro"/>
</dbReference>
<evidence type="ECO:0000256" key="2">
    <source>
        <dbReference type="ARBA" id="ARBA00022692"/>
    </source>
</evidence>
<dbReference type="GO" id="GO:1902600">
    <property type="term" value="P:proton transmembrane transport"/>
    <property type="evidence" value="ECO:0007669"/>
    <property type="project" value="InterPro"/>
</dbReference>
<evidence type="ECO:0000313" key="9">
    <source>
        <dbReference type="Proteomes" id="UP001314263"/>
    </source>
</evidence>
<feature type="region of interest" description="Disordered" evidence="5">
    <location>
        <begin position="441"/>
        <end position="470"/>
    </location>
</feature>
<feature type="transmembrane region" description="Helical" evidence="6">
    <location>
        <begin position="395"/>
        <end position="412"/>
    </location>
</feature>
<dbReference type="InterPro" id="IPR006153">
    <property type="entry name" value="Cation/H_exchanger_TM"/>
</dbReference>
<evidence type="ECO:0000256" key="3">
    <source>
        <dbReference type="ARBA" id="ARBA00022989"/>
    </source>
</evidence>
<dbReference type="Gene3D" id="1.20.1530.20">
    <property type="match status" value="1"/>
</dbReference>